<evidence type="ECO:0000256" key="5">
    <source>
        <dbReference type="SAM" id="Phobius"/>
    </source>
</evidence>
<feature type="transmembrane region" description="Helical" evidence="5">
    <location>
        <begin position="87"/>
        <end position="105"/>
    </location>
</feature>
<dbReference type="InterPro" id="IPR007016">
    <property type="entry name" value="O-antigen_ligase-rel_domated"/>
</dbReference>
<dbReference type="InterPro" id="IPR051533">
    <property type="entry name" value="WaaL-like"/>
</dbReference>
<feature type="transmembrane region" description="Helical" evidence="5">
    <location>
        <begin position="148"/>
        <end position="169"/>
    </location>
</feature>
<feature type="transmembrane region" description="Helical" evidence="5">
    <location>
        <begin position="572"/>
        <end position="592"/>
    </location>
</feature>
<evidence type="ECO:0000259" key="6">
    <source>
        <dbReference type="Pfam" id="PF04932"/>
    </source>
</evidence>
<accession>A0A4R7EA60</accession>
<feature type="transmembrane region" description="Helical" evidence="5">
    <location>
        <begin position="47"/>
        <end position="67"/>
    </location>
</feature>
<keyword evidence="4 5" id="KW-0472">Membrane</keyword>
<dbReference type="PANTHER" id="PTHR37422:SF13">
    <property type="entry name" value="LIPOPOLYSACCHARIDE BIOSYNTHESIS PROTEIN PA4999-RELATED"/>
    <property type="match status" value="1"/>
</dbReference>
<dbReference type="GO" id="GO:0016874">
    <property type="term" value="F:ligase activity"/>
    <property type="evidence" value="ECO:0007669"/>
    <property type="project" value="UniProtKB-KW"/>
</dbReference>
<evidence type="ECO:0000256" key="3">
    <source>
        <dbReference type="ARBA" id="ARBA00022989"/>
    </source>
</evidence>
<feature type="transmembrane region" description="Helical" evidence="5">
    <location>
        <begin position="240"/>
        <end position="256"/>
    </location>
</feature>
<feature type="domain" description="O-antigen ligase-related" evidence="6">
    <location>
        <begin position="425"/>
        <end position="524"/>
    </location>
</feature>
<feature type="transmembrane region" description="Helical" evidence="5">
    <location>
        <begin position="513"/>
        <end position="535"/>
    </location>
</feature>
<dbReference type="EMBL" id="SOAA01000009">
    <property type="protein sequence ID" value="TDS31742.1"/>
    <property type="molecule type" value="Genomic_DNA"/>
</dbReference>
<dbReference type="Proteomes" id="UP000295758">
    <property type="component" value="Unassembled WGS sequence"/>
</dbReference>
<sequence length="608" mass="69773">MQKIKDKLYVLPIVLIAAVVPLIVRYKKIELGEVVASYWIRDYNTDFFSYYKMVFLLGFTFLALISFYVFSKKNPEAIKENNSVKKLYYYPIGIYMLMVILSTVFSEAQLTSLTGFPDRYEGMPVLLSYMLILIITMNLFRTKEQFQFIINALLTSAVIIAVIGLLQFFEADLMRTAFGQWLMLPQEGFAELSQGLDFRFEGNNILFATLYNPNYAGSYFSMLFVFSSVLYFFEDKLIKKIVLGAVTAIIFAAWLGSLSRAGILGAIAAFIVLIFLLNKEIIRRFKSIIVILLIFAVVFTMMDLYTDGSLRKEFLSLGQETQLAFSGETAEIEEIKNEDGFLIFNTAEEKLKLTFDDLGKLKIYNDQGEMLNLVKLDTHLVIDDKKYNNYIFRVIDSDKNNNKLLELRYGSKKAEFPYNAPINYFFILGMSDNIYPLQEVESWGFEGKEMLASKRGYIWSRTIPLLLDEALITGYGPDTFAMFFPQEDAVGKFKFMQSAKIIVDKPHNIYLQIWFNTGLVSLIAVTVLFLIYIFRNLFYFYRDNYRGYFDQIGIGIFGSFIAYLTAGLFNDSVISVAPVFWTILGLGIAVEINRSYIFNSMEGVSSDI</sequence>
<evidence type="ECO:0000256" key="2">
    <source>
        <dbReference type="ARBA" id="ARBA00022692"/>
    </source>
</evidence>
<comment type="subcellular location">
    <subcellularLocation>
        <location evidence="1">Membrane</location>
        <topology evidence="1">Multi-pass membrane protein</topology>
    </subcellularLocation>
</comment>
<dbReference type="Pfam" id="PF04932">
    <property type="entry name" value="Wzy_C"/>
    <property type="match status" value="1"/>
</dbReference>
<dbReference type="PANTHER" id="PTHR37422">
    <property type="entry name" value="TEICHURONIC ACID BIOSYNTHESIS PROTEIN TUAE"/>
    <property type="match status" value="1"/>
</dbReference>
<feature type="transmembrane region" description="Helical" evidence="5">
    <location>
        <begin position="262"/>
        <end position="278"/>
    </location>
</feature>
<evidence type="ECO:0000256" key="1">
    <source>
        <dbReference type="ARBA" id="ARBA00004141"/>
    </source>
</evidence>
<organism evidence="7 8">
    <name type="scientific">Halanaerobium congolense</name>
    <dbReference type="NCBI Taxonomy" id="54121"/>
    <lineage>
        <taxon>Bacteria</taxon>
        <taxon>Bacillati</taxon>
        <taxon>Bacillota</taxon>
        <taxon>Clostridia</taxon>
        <taxon>Halanaerobiales</taxon>
        <taxon>Halanaerobiaceae</taxon>
        <taxon>Halanaerobium</taxon>
    </lineage>
</organism>
<dbReference type="AlphaFoldDB" id="A0A4R7EA60"/>
<keyword evidence="2 5" id="KW-0812">Transmembrane</keyword>
<gene>
    <name evidence="7" type="ORF">BY453_10947</name>
</gene>
<dbReference type="GO" id="GO:0016020">
    <property type="term" value="C:membrane"/>
    <property type="evidence" value="ECO:0007669"/>
    <property type="project" value="UniProtKB-SubCell"/>
</dbReference>
<evidence type="ECO:0000313" key="7">
    <source>
        <dbReference type="EMBL" id="TDS31742.1"/>
    </source>
</evidence>
<evidence type="ECO:0000313" key="8">
    <source>
        <dbReference type="Proteomes" id="UP000295758"/>
    </source>
</evidence>
<comment type="caution">
    <text evidence="7">The sequence shown here is derived from an EMBL/GenBank/DDBJ whole genome shotgun (WGS) entry which is preliminary data.</text>
</comment>
<proteinExistence type="predicted"/>
<keyword evidence="3 5" id="KW-1133">Transmembrane helix</keyword>
<name>A0A4R7EA60_9FIRM</name>
<feature type="transmembrane region" description="Helical" evidence="5">
    <location>
        <begin position="285"/>
        <end position="305"/>
    </location>
</feature>
<dbReference type="RefSeq" id="WP_133618183.1">
    <property type="nucleotide sequence ID" value="NZ_SOAA01000009.1"/>
</dbReference>
<feature type="transmembrane region" description="Helical" evidence="5">
    <location>
        <begin position="7"/>
        <end position="27"/>
    </location>
</feature>
<keyword evidence="7" id="KW-0436">Ligase</keyword>
<feature type="transmembrane region" description="Helical" evidence="5">
    <location>
        <begin position="547"/>
        <end position="566"/>
    </location>
</feature>
<feature type="transmembrane region" description="Helical" evidence="5">
    <location>
        <begin position="125"/>
        <end position="141"/>
    </location>
</feature>
<evidence type="ECO:0000256" key="4">
    <source>
        <dbReference type="ARBA" id="ARBA00023136"/>
    </source>
</evidence>
<reference evidence="7 8" key="1">
    <citation type="submission" date="2019-03" db="EMBL/GenBank/DDBJ databases">
        <title>Deep subsurface shale carbon reservoir microbial communities from Ohio and West Virginia, USA.</title>
        <authorList>
            <person name="Wrighton K."/>
        </authorList>
    </citation>
    <scope>NUCLEOTIDE SEQUENCE [LARGE SCALE GENOMIC DNA]</scope>
    <source>
        <strain evidence="7 8">UTICA-S4D12</strain>
    </source>
</reference>
<protein>
    <submittedName>
        <fullName evidence="7">O-antigen ligase-like membrane protein</fullName>
    </submittedName>
</protein>
<feature type="transmembrane region" description="Helical" evidence="5">
    <location>
        <begin position="216"/>
        <end position="233"/>
    </location>
</feature>